<dbReference type="Proteomes" id="UP000782312">
    <property type="component" value="Unassembled WGS sequence"/>
</dbReference>
<reference evidence="4" key="1">
    <citation type="submission" date="2020-07" db="EMBL/GenBank/DDBJ databases">
        <title>Huge and variable diversity of episymbiotic CPR bacteria and DPANN archaea in groundwater ecosystems.</title>
        <authorList>
            <person name="He C.Y."/>
            <person name="Keren R."/>
            <person name="Whittaker M."/>
            <person name="Farag I.F."/>
            <person name="Doudna J."/>
            <person name="Cate J.H.D."/>
            <person name="Banfield J.F."/>
        </authorList>
    </citation>
    <scope>NUCLEOTIDE SEQUENCE</scope>
    <source>
        <strain evidence="4">NC_groundwater_763_Ag_S-0.2um_68_21</strain>
    </source>
</reference>
<proteinExistence type="inferred from homology"/>
<evidence type="ECO:0000256" key="2">
    <source>
        <dbReference type="SAM" id="SignalP"/>
    </source>
</evidence>
<feature type="domain" description="Solute-binding protein family 3/N-terminal" evidence="3">
    <location>
        <begin position="29"/>
        <end position="258"/>
    </location>
</feature>
<dbReference type="InterPro" id="IPR015168">
    <property type="entry name" value="SsuA/THI5"/>
</dbReference>
<sequence length="341" mass="36671">MKKPGIGLLSLSAGFALALATAAQAAQPKLNVGAVSNTGAMVVFVAADKGFFAKHGLDGKAIVRNTGPELSKAVDTGEVDYGAANIANIPAALERGLNVKAVVGYVGGSYSKSTDDNMLGIVVRPDSGINSIADLKGKKVGTTFGSINDVYLVQMIRKNGLTEGAVNRVNASNPSMAALFDSGGIHAMAAWEPYVTNMLKKVKGAKLISRGGDLVCFCTALHGKPQTVYKDRSATQKFVDAMSEAAAFVRDPKNLNEIGQIGSRYIRGMDADLIKSTHKFWIYDMRLGKNSHKAFNESVKILIDQKKMKKPFDPAKYYDTSFIENTMKRHPEWFKDLPGES</sequence>
<dbReference type="SUPFAM" id="SSF53850">
    <property type="entry name" value="Periplasmic binding protein-like II"/>
    <property type="match status" value="1"/>
</dbReference>
<feature type="signal peptide" evidence="2">
    <location>
        <begin position="1"/>
        <end position="25"/>
    </location>
</feature>
<comment type="caution">
    <text evidence="4">The sequence shown here is derived from an EMBL/GenBank/DDBJ whole genome shotgun (WGS) entry which is preliminary data.</text>
</comment>
<evidence type="ECO:0000313" key="4">
    <source>
        <dbReference type="EMBL" id="MBI3129570.1"/>
    </source>
</evidence>
<evidence type="ECO:0000313" key="5">
    <source>
        <dbReference type="Proteomes" id="UP000782312"/>
    </source>
</evidence>
<accession>A0A932I1D7</accession>
<dbReference type="InterPro" id="IPR001638">
    <property type="entry name" value="Solute-binding_3/MltF_N"/>
</dbReference>
<name>A0A932I1D7_UNCTE</name>
<protein>
    <submittedName>
        <fullName evidence="4">ABC transporter substrate-binding protein</fullName>
    </submittedName>
</protein>
<dbReference type="PANTHER" id="PTHR30024">
    <property type="entry name" value="ALIPHATIC SULFONATES-BINDING PROTEIN-RELATED"/>
    <property type="match status" value="1"/>
</dbReference>
<dbReference type="Gene3D" id="3.40.190.10">
    <property type="entry name" value="Periplasmic binding protein-like II"/>
    <property type="match status" value="3"/>
</dbReference>
<evidence type="ECO:0000256" key="1">
    <source>
        <dbReference type="ARBA" id="ARBA00010742"/>
    </source>
</evidence>
<keyword evidence="2" id="KW-0732">Signal</keyword>
<comment type="similarity">
    <text evidence="1">Belongs to the bacterial solute-binding protein SsuA/TauA family.</text>
</comment>
<dbReference type="EMBL" id="JACPUR010000041">
    <property type="protein sequence ID" value="MBI3129570.1"/>
    <property type="molecule type" value="Genomic_DNA"/>
</dbReference>
<evidence type="ECO:0000259" key="3">
    <source>
        <dbReference type="SMART" id="SM00062"/>
    </source>
</evidence>
<feature type="chain" id="PRO_5037141058" evidence="2">
    <location>
        <begin position="26"/>
        <end position="341"/>
    </location>
</feature>
<dbReference type="SMART" id="SM00062">
    <property type="entry name" value="PBPb"/>
    <property type="match status" value="1"/>
</dbReference>
<gene>
    <name evidence="4" type="ORF">HYZ11_18330</name>
</gene>
<organism evidence="4 5">
    <name type="scientific">Tectimicrobiota bacterium</name>
    <dbReference type="NCBI Taxonomy" id="2528274"/>
    <lineage>
        <taxon>Bacteria</taxon>
        <taxon>Pseudomonadati</taxon>
        <taxon>Nitrospinota/Tectimicrobiota group</taxon>
        <taxon>Candidatus Tectimicrobiota</taxon>
    </lineage>
</organism>
<dbReference type="Pfam" id="PF09084">
    <property type="entry name" value="NMT1"/>
    <property type="match status" value="1"/>
</dbReference>
<dbReference type="PANTHER" id="PTHR30024:SF42">
    <property type="entry name" value="ALIPHATIC SULFONATES-BINDING PROTEIN-RELATED"/>
    <property type="match status" value="1"/>
</dbReference>
<dbReference type="AlphaFoldDB" id="A0A932I1D7"/>